<dbReference type="AlphaFoldDB" id="A0A6A4L732"/>
<comment type="caution">
    <text evidence="1">The sequence shown here is derived from an EMBL/GenBank/DDBJ whole genome shotgun (WGS) entry which is preliminary data.</text>
</comment>
<dbReference type="OrthoDB" id="10483850at2759"/>
<accession>A0A6A4L732</accession>
<gene>
    <name evidence="1" type="ORF">C3L33_17011</name>
</gene>
<evidence type="ECO:0000313" key="1">
    <source>
        <dbReference type="EMBL" id="KAE9451069.1"/>
    </source>
</evidence>
<sequence>MLLMNQNNGIESLSFVDTPKLRYCIIVLSKKMACLKRGKTPSLVEFLADLPRVSHLLLDRFFIELLAAGGDARRLPTRTTCVKLLALQMVFSDLDVVSCTLLLIRSVAQEHGDEEVEIRGEAEGEVARTGQRREVLVRGVAGDVAPEEVDGNRGQEAQRIELNGDIKHPNSRPNSIATTKTATKTESTICTISEHPRSPHPCGFPIGIVNVEFLFLEIK</sequence>
<keyword evidence="2" id="KW-1185">Reference proteome</keyword>
<dbReference type="EMBL" id="QEFC01002726">
    <property type="protein sequence ID" value="KAE9451069.1"/>
    <property type="molecule type" value="Genomic_DNA"/>
</dbReference>
<evidence type="ECO:0000313" key="2">
    <source>
        <dbReference type="Proteomes" id="UP000428333"/>
    </source>
</evidence>
<organism evidence="1 2">
    <name type="scientific">Rhododendron williamsianum</name>
    <dbReference type="NCBI Taxonomy" id="262921"/>
    <lineage>
        <taxon>Eukaryota</taxon>
        <taxon>Viridiplantae</taxon>
        <taxon>Streptophyta</taxon>
        <taxon>Embryophyta</taxon>
        <taxon>Tracheophyta</taxon>
        <taxon>Spermatophyta</taxon>
        <taxon>Magnoliopsida</taxon>
        <taxon>eudicotyledons</taxon>
        <taxon>Gunneridae</taxon>
        <taxon>Pentapetalae</taxon>
        <taxon>asterids</taxon>
        <taxon>Ericales</taxon>
        <taxon>Ericaceae</taxon>
        <taxon>Ericoideae</taxon>
        <taxon>Rhodoreae</taxon>
        <taxon>Rhododendron</taxon>
    </lineage>
</organism>
<dbReference type="Proteomes" id="UP000428333">
    <property type="component" value="Linkage Group LG10"/>
</dbReference>
<protein>
    <submittedName>
        <fullName evidence="1">Uncharacterized protein</fullName>
    </submittedName>
</protein>
<name>A0A6A4L732_9ERIC</name>
<reference evidence="1 2" key="1">
    <citation type="journal article" date="2019" name="Genome Biol. Evol.">
        <title>The Rhododendron genome and chromosomal organization provide insight into shared whole-genome duplications across the heath family (Ericaceae).</title>
        <authorList>
            <person name="Soza V.L."/>
            <person name="Lindsley D."/>
            <person name="Waalkes A."/>
            <person name="Ramage E."/>
            <person name="Patwardhan R.P."/>
            <person name="Burton J.N."/>
            <person name="Adey A."/>
            <person name="Kumar A."/>
            <person name="Qiu R."/>
            <person name="Shendure J."/>
            <person name="Hall B."/>
        </authorList>
    </citation>
    <scope>NUCLEOTIDE SEQUENCE [LARGE SCALE GENOMIC DNA]</scope>
    <source>
        <strain evidence="1">RSF 1966-606</strain>
    </source>
</reference>
<feature type="non-terminal residue" evidence="1">
    <location>
        <position position="1"/>
    </location>
</feature>
<proteinExistence type="predicted"/>